<evidence type="ECO:0000256" key="10">
    <source>
        <dbReference type="ARBA" id="ARBA00061052"/>
    </source>
</evidence>
<evidence type="ECO:0000256" key="12">
    <source>
        <dbReference type="HAMAP-Rule" id="MF_00071"/>
    </source>
</evidence>
<comment type="similarity">
    <text evidence="1 12">Belongs to the TRAFAC class translation factor GTPase superfamily. Classic translation factor GTPase family. LepA subfamily.</text>
</comment>
<dbReference type="InterPro" id="IPR027417">
    <property type="entry name" value="P-loop_NTPase"/>
</dbReference>
<dbReference type="InterPro" id="IPR035647">
    <property type="entry name" value="EFG_III/V"/>
</dbReference>
<dbReference type="GO" id="GO:0003746">
    <property type="term" value="F:translation elongation factor activity"/>
    <property type="evidence" value="ECO:0007669"/>
    <property type="project" value="UniProtKB-UniRule"/>
</dbReference>
<dbReference type="Pfam" id="PF00009">
    <property type="entry name" value="GTP_EFTU"/>
    <property type="match status" value="1"/>
</dbReference>
<dbReference type="InterPro" id="IPR000640">
    <property type="entry name" value="EFG_V-like"/>
</dbReference>
<keyword evidence="14" id="KW-0251">Elongation factor</keyword>
<dbReference type="InterPro" id="IPR038363">
    <property type="entry name" value="LepA_C_sf"/>
</dbReference>
<dbReference type="SUPFAM" id="SSF54980">
    <property type="entry name" value="EF-G C-terminal domain-like"/>
    <property type="match status" value="2"/>
</dbReference>
<dbReference type="CDD" id="cd01890">
    <property type="entry name" value="LepA"/>
    <property type="match status" value="1"/>
</dbReference>
<evidence type="ECO:0000256" key="4">
    <source>
        <dbReference type="ARBA" id="ARBA00022801"/>
    </source>
</evidence>
<dbReference type="PRINTS" id="PR00315">
    <property type="entry name" value="ELONGATNFCT"/>
</dbReference>
<keyword evidence="2 12" id="KW-1003">Cell membrane</keyword>
<dbReference type="SMART" id="SM00838">
    <property type="entry name" value="EFG_C"/>
    <property type="match status" value="1"/>
</dbReference>
<dbReference type="NCBIfam" id="TIGR00231">
    <property type="entry name" value="small_GTP"/>
    <property type="match status" value="1"/>
</dbReference>
<dbReference type="AlphaFoldDB" id="A0A2H0XA32"/>
<feature type="binding site" evidence="12">
    <location>
        <begin position="132"/>
        <end position="135"/>
    </location>
    <ligand>
        <name>GTP</name>
        <dbReference type="ChEBI" id="CHEBI:37565"/>
    </ligand>
</feature>
<evidence type="ECO:0000256" key="6">
    <source>
        <dbReference type="ARBA" id="ARBA00023134"/>
    </source>
</evidence>
<comment type="function">
    <text evidence="9 12">Required for accurate and efficient protein synthesis under certain stress conditions. May act as a fidelity factor of the translation reaction, by catalyzing a one-codon backward translocation of tRNAs on improperly translocated ribosomes. Back-translocation proceeds from a post-translocation (POST) complex to a pre-translocation (PRE) complex, thus giving elongation factor G a second chance to translocate the tRNAs correctly. Binds to ribosomes in a GTP-dependent manner.</text>
</comment>
<dbReference type="PROSITE" id="PS00301">
    <property type="entry name" value="G_TR_1"/>
    <property type="match status" value="1"/>
</dbReference>
<dbReference type="CDD" id="cd03709">
    <property type="entry name" value="lepA_C"/>
    <property type="match status" value="1"/>
</dbReference>
<dbReference type="InterPro" id="IPR000795">
    <property type="entry name" value="T_Tr_GTP-bd_dom"/>
</dbReference>
<dbReference type="Pfam" id="PF06421">
    <property type="entry name" value="LepA_C"/>
    <property type="match status" value="1"/>
</dbReference>
<dbReference type="Gene3D" id="3.30.70.240">
    <property type="match status" value="1"/>
</dbReference>
<evidence type="ECO:0000256" key="11">
    <source>
        <dbReference type="ARBA" id="ARBA00066744"/>
    </source>
</evidence>
<accession>A0A2H0XA32</accession>
<sequence>MISLTRNFCIIAHIDHGKSTLADRLLEKTGAIAAHLMKDRFLDSLDLERERGITIKLKAIRLPYKAADGQTYSFNLIDTPGHIDFSYEVSRSLAACEGALLLVDAAQGIQAQTISNAYKAVKQGLFLIPVINKIDLPEADLQRCANQLVAQLGFKKDQILYVSGKTGEGVDQLMEEIVRRIPAPAVCGNQLQALVFDSFYDQHRGVVAMVRLMGGRALPGDKIQLLAAGAVTQIIEAGAIIGGMHSLNSLEAGEVGYLVTGLKDLTQVTVGDTVIHQEHPVSALPGYAPVKPMVFAGFYSTDQNQYLLLGDALDKFKLQDASLTFSKESSLGLGRGYRCGFLGTLHLAIVKERLEREYDLDILLSAPSVNYQVINSKGEREMINRPQSLPSNFQKILEPWILGEISVPEKYMGEVMKLCDNFRGQLMDIVYPSDTNTLRQLLLVYELPLNEMLFGFHSRLESVSSGYGSFDYQLDGYRESDIVRLDILVHKELVEPLSQLVWKEKAEKIGREMLLKLKELLPRYQFAVSLQAVVGANVVAREDIPAVRKDVTAKLYGGDRSRKDKLLEKQKKGKAKMRQFGQIAIDSEVFYQVLSLHD</sequence>
<evidence type="ECO:0000313" key="15">
    <source>
        <dbReference type="Proteomes" id="UP000231414"/>
    </source>
</evidence>
<evidence type="ECO:0000256" key="2">
    <source>
        <dbReference type="ARBA" id="ARBA00022475"/>
    </source>
</evidence>
<dbReference type="EMBL" id="PEYW01000008">
    <property type="protein sequence ID" value="PIS21019.1"/>
    <property type="molecule type" value="Genomic_DNA"/>
</dbReference>
<dbReference type="PANTHER" id="PTHR43512:SF4">
    <property type="entry name" value="TRANSLATION FACTOR GUF1 HOMOLOG, CHLOROPLASTIC"/>
    <property type="match status" value="1"/>
</dbReference>
<dbReference type="InterPro" id="IPR035654">
    <property type="entry name" value="LepA_IV"/>
</dbReference>
<keyword evidence="3 12" id="KW-0547">Nucleotide-binding</keyword>
<comment type="catalytic activity">
    <reaction evidence="8 12">
        <text>GTP + H2O = GDP + phosphate + H(+)</text>
        <dbReference type="Rhea" id="RHEA:19669"/>
        <dbReference type="ChEBI" id="CHEBI:15377"/>
        <dbReference type="ChEBI" id="CHEBI:15378"/>
        <dbReference type="ChEBI" id="CHEBI:37565"/>
        <dbReference type="ChEBI" id="CHEBI:43474"/>
        <dbReference type="ChEBI" id="CHEBI:58189"/>
        <dbReference type="EC" id="3.6.5.n1"/>
    </reaction>
</comment>
<dbReference type="InterPro" id="IPR009000">
    <property type="entry name" value="Transl_B-barrel_sf"/>
</dbReference>
<organism evidence="14 15">
    <name type="scientific">candidate division WWE3 bacterium CG08_land_8_20_14_0_20_43_13</name>
    <dbReference type="NCBI Taxonomy" id="1975087"/>
    <lineage>
        <taxon>Bacteria</taxon>
        <taxon>Katanobacteria</taxon>
    </lineage>
</organism>
<comment type="caution">
    <text evidence="14">The sequence shown here is derived from an EMBL/GenBank/DDBJ whole genome shotgun (WGS) entry which is preliminary data.</text>
</comment>
<dbReference type="GO" id="GO:0043022">
    <property type="term" value="F:ribosome binding"/>
    <property type="evidence" value="ECO:0007669"/>
    <property type="project" value="UniProtKB-UniRule"/>
</dbReference>
<dbReference type="PANTHER" id="PTHR43512">
    <property type="entry name" value="TRANSLATION FACTOR GUF1-RELATED"/>
    <property type="match status" value="1"/>
</dbReference>
<dbReference type="InterPro" id="IPR005225">
    <property type="entry name" value="Small_GTP-bd"/>
</dbReference>
<protein>
    <recommendedName>
        <fullName evidence="11 12">Elongation factor 4</fullName>
        <shortName evidence="12">EF-4</shortName>
        <ecNumber evidence="11 12">3.6.5.n1</ecNumber>
    </recommendedName>
    <alternativeName>
        <fullName evidence="12">Ribosomal back-translocase LepA</fullName>
    </alternativeName>
</protein>
<comment type="subcellular location">
    <subcellularLocation>
        <location evidence="12">Cell membrane</location>
        <topology evidence="12">Peripheral membrane protein</topology>
        <orientation evidence="12">Cytoplasmic side</orientation>
    </subcellularLocation>
</comment>
<evidence type="ECO:0000256" key="1">
    <source>
        <dbReference type="ARBA" id="ARBA00005454"/>
    </source>
</evidence>
<keyword evidence="6 12" id="KW-0342">GTP-binding</keyword>
<dbReference type="GO" id="GO:0003924">
    <property type="term" value="F:GTPase activity"/>
    <property type="evidence" value="ECO:0007669"/>
    <property type="project" value="UniProtKB-UniRule"/>
</dbReference>
<dbReference type="PROSITE" id="PS51722">
    <property type="entry name" value="G_TR_2"/>
    <property type="match status" value="1"/>
</dbReference>
<evidence type="ECO:0000256" key="3">
    <source>
        <dbReference type="ARBA" id="ARBA00022741"/>
    </source>
</evidence>
<evidence type="ECO:0000256" key="9">
    <source>
        <dbReference type="ARBA" id="ARBA00057626"/>
    </source>
</evidence>
<dbReference type="GO" id="GO:0005886">
    <property type="term" value="C:plasma membrane"/>
    <property type="evidence" value="ECO:0007669"/>
    <property type="project" value="UniProtKB-SubCell"/>
</dbReference>
<evidence type="ECO:0000313" key="14">
    <source>
        <dbReference type="EMBL" id="PIS21019.1"/>
    </source>
</evidence>
<proteinExistence type="inferred from homology"/>
<dbReference type="SUPFAM" id="SSF50447">
    <property type="entry name" value="Translation proteins"/>
    <property type="match status" value="1"/>
</dbReference>
<dbReference type="FunFam" id="3.40.50.300:FF:000078">
    <property type="entry name" value="Elongation factor 4"/>
    <property type="match status" value="1"/>
</dbReference>
<evidence type="ECO:0000256" key="8">
    <source>
        <dbReference type="ARBA" id="ARBA00050293"/>
    </source>
</evidence>
<dbReference type="Gene3D" id="3.40.50.300">
    <property type="entry name" value="P-loop containing nucleotide triphosphate hydrolases"/>
    <property type="match status" value="1"/>
</dbReference>
<feature type="binding site" evidence="12">
    <location>
        <begin position="15"/>
        <end position="20"/>
    </location>
    <ligand>
        <name>GTP</name>
        <dbReference type="ChEBI" id="CHEBI:37565"/>
    </ligand>
</feature>
<evidence type="ECO:0000256" key="7">
    <source>
        <dbReference type="ARBA" id="ARBA00023136"/>
    </source>
</evidence>
<gene>
    <name evidence="12" type="primary">lepA</name>
    <name evidence="14" type="ORF">COT52_00715</name>
</gene>
<feature type="domain" description="Tr-type G" evidence="13">
    <location>
        <begin position="3"/>
        <end position="185"/>
    </location>
</feature>
<dbReference type="SUPFAM" id="SSF52540">
    <property type="entry name" value="P-loop containing nucleoside triphosphate hydrolases"/>
    <property type="match status" value="1"/>
</dbReference>
<reference evidence="15" key="1">
    <citation type="submission" date="2017-09" db="EMBL/GenBank/DDBJ databases">
        <title>Depth-based differentiation of microbial function through sediment-hosted aquifers and enrichment of novel symbionts in the deep terrestrial subsurface.</title>
        <authorList>
            <person name="Probst A.J."/>
            <person name="Ladd B."/>
            <person name="Jarett J.K."/>
            <person name="Geller-Mcgrath D.E."/>
            <person name="Sieber C.M.K."/>
            <person name="Emerson J.B."/>
            <person name="Anantharaman K."/>
            <person name="Thomas B.C."/>
            <person name="Malmstrom R."/>
            <person name="Stieglmeier M."/>
            <person name="Klingl A."/>
            <person name="Woyke T."/>
            <person name="Ryan C.M."/>
            <person name="Banfield J.F."/>
        </authorList>
    </citation>
    <scope>NUCLEOTIDE SEQUENCE [LARGE SCALE GENOMIC DNA]</scope>
</reference>
<keyword evidence="5 12" id="KW-0648">Protein biosynthesis</keyword>
<dbReference type="InterPro" id="IPR006297">
    <property type="entry name" value="EF-4"/>
</dbReference>
<dbReference type="HAMAP" id="MF_00071">
    <property type="entry name" value="LepA"/>
    <property type="match status" value="1"/>
</dbReference>
<dbReference type="FunFam" id="3.30.70.2570:FF:000001">
    <property type="entry name" value="Translation factor GUF1, mitochondrial"/>
    <property type="match status" value="1"/>
</dbReference>
<dbReference type="EC" id="3.6.5.n1" evidence="11 12"/>
<dbReference type="Gene3D" id="2.40.30.10">
    <property type="entry name" value="Translation factors"/>
    <property type="match status" value="1"/>
</dbReference>
<dbReference type="Proteomes" id="UP000231414">
    <property type="component" value="Unassembled WGS sequence"/>
</dbReference>
<dbReference type="Gene3D" id="3.30.70.2570">
    <property type="entry name" value="Elongation factor 4, C-terminal domain"/>
    <property type="match status" value="1"/>
</dbReference>
<dbReference type="NCBIfam" id="TIGR01393">
    <property type="entry name" value="lepA"/>
    <property type="match status" value="1"/>
</dbReference>
<dbReference type="InterPro" id="IPR031157">
    <property type="entry name" value="G_TR_CS"/>
</dbReference>
<dbReference type="Pfam" id="PF00679">
    <property type="entry name" value="EFG_C"/>
    <property type="match status" value="1"/>
</dbReference>
<dbReference type="GO" id="GO:0045727">
    <property type="term" value="P:positive regulation of translation"/>
    <property type="evidence" value="ECO:0007669"/>
    <property type="project" value="UniProtKB-UniRule"/>
</dbReference>
<keyword evidence="7 12" id="KW-0472">Membrane</keyword>
<name>A0A2H0XA32_UNCKA</name>
<evidence type="ECO:0000259" key="13">
    <source>
        <dbReference type="PROSITE" id="PS51722"/>
    </source>
</evidence>
<comment type="similarity">
    <text evidence="10">Belongs to the GTP-binding elongation factor family. LepA subfamily.</text>
</comment>
<dbReference type="InterPro" id="IPR013842">
    <property type="entry name" value="LepA_CTD"/>
</dbReference>
<evidence type="ECO:0000256" key="5">
    <source>
        <dbReference type="ARBA" id="ARBA00022917"/>
    </source>
</evidence>
<keyword evidence="4 12" id="KW-0378">Hydrolase</keyword>
<dbReference type="GO" id="GO:0005525">
    <property type="term" value="F:GTP binding"/>
    <property type="evidence" value="ECO:0007669"/>
    <property type="project" value="UniProtKB-UniRule"/>
</dbReference>
<dbReference type="Gene3D" id="3.30.70.870">
    <property type="entry name" value="Elongation Factor G (Translational Gtpase), domain 3"/>
    <property type="match status" value="1"/>
</dbReference>